<feature type="region of interest" description="Disordered" evidence="2">
    <location>
        <begin position="285"/>
        <end position="395"/>
    </location>
</feature>
<accession>A0A016TI44</accession>
<dbReference type="Gene3D" id="1.20.920.10">
    <property type="entry name" value="Bromodomain-like"/>
    <property type="match status" value="1"/>
</dbReference>
<proteinExistence type="predicted"/>
<protein>
    <recommendedName>
        <fullName evidence="3">Bromo domain-containing protein</fullName>
    </recommendedName>
</protein>
<feature type="compositionally biased region" description="Basic residues" evidence="2">
    <location>
        <begin position="377"/>
        <end position="388"/>
    </location>
</feature>
<evidence type="ECO:0000256" key="2">
    <source>
        <dbReference type="SAM" id="MobiDB-lite"/>
    </source>
</evidence>
<sequence>MSASSALLKIIVKHSYSDPLQDDIVNLYDSLFDLPSDQIVEYCRRQMPKLALDDEILKHLAESNPTEAPVEPGWKTDCRTILRSVMEDPCASHFLEANAATNEDVALALQQTCDLTSLMEALERGDIDQPATLLRDVEKMVHACKTSIDDKRSPIYRDSLALGSLFAERMKGVISQYERIWKSLIDPAGRSLRKRSRRERTQSKYNTRSHDRNGSSNFDPQQPSTSHSGRSPGYYRDLVNGRLSSDNFNRRSSTRQHPHDSTSVTHSLRSRSGAVVDLPFSAAHMQDNTSGVSDDSAPSISSRGTPIRTRTSTRRRQLAREPSGDSTNSPARSAAPFSSPPSSVPRSDDERQDESLPDENDDDSSQDDEEEEEKPVRSTRTRAKRRIRQSSEGKC</sequence>
<feature type="domain" description="Bromo" evidence="3">
    <location>
        <begin position="78"/>
        <end position="158"/>
    </location>
</feature>
<feature type="compositionally biased region" description="Low complexity" evidence="2">
    <location>
        <begin position="299"/>
        <end position="310"/>
    </location>
</feature>
<dbReference type="InterPro" id="IPR001487">
    <property type="entry name" value="Bromodomain"/>
</dbReference>
<dbReference type="Pfam" id="PF00439">
    <property type="entry name" value="Bromodomain"/>
    <property type="match status" value="1"/>
</dbReference>
<name>A0A016TI44_9BILA</name>
<keyword evidence="1" id="KW-0103">Bromodomain</keyword>
<reference evidence="5" key="1">
    <citation type="journal article" date="2015" name="Nat. Genet.">
        <title>The genome and transcriptome of the zoonotic hookworm Ancylostoma ceylanicum identify infection-specific gene families.</title>
        <authorList>
            <person name="Schwarz E.M."/>
            <person name="Hu Y."/>
            <person name="Antoshechkin I."/>
            <person name="Miller M.M."/>
            <person name="Sternberg P.W."/>
            <person name="Aroian R.V."/>
        </authorList>
    </citation>
    <scope>NUCLEOTIDE SEQUENCE</scope>
    <source>
        <strain evidence="5">HY135</strain>
    </source>
</reference>
<dbReference type="InterPro" id="IPR036427">
    <property type="entry name" value="Bromodomain-like_sf"/>
</dbReference>
<dbReference type="EMBL" id="JARK01001435">
    <property type="protein sequence ID" value="EYC02599.1"/>
    <property type="molecule type" value="Genomic_DNA"/>
</dbReference>
<gene>
    <name evidence="4" type="primary">Acey_s0099.g3201</name>
    <name evidence="4" type="ORF">Y032_0099g3201</name>
</gene>
<dbReference type="OrthoDB" id="10265743at2759"/>
<evidence type="ECO:0000256" key="1">
    <source>
        <dbReference type="ARBA" id="ARBA00023117"/>
    </source>
</evidence>
<comment type="caution">
    <text evidence="4">The sequence shown here is derived from an EMBL/GenBank/DDBJ whole genome shotgun (WGS) entry which is preliminary data.</text>
</comment>
<feature type="compositionally biased region" description="Polar residues" evidence="2">
    <location>
        <begin position="214"/>
        <end position="229"/>
    </location>
</feature>
<keyword evidence="5" id="KW-1185">Reference proteome</keyword>
<organism evidence="4 5">
    <name type="scientific">Ancylostoma ceylanicum</name>
    <dbReference type="NCBI Taxonomy" id="53326"/>
    <lineage>
        <taxon>Eukaryota</taxon>
        <taxon>Metazoa</taxon>
        <taxon>Ecdysozoa</taxon>
        <taxon>Nematoda</taxon>
        <taxon>Chromadorea</taxon>
        <taxon>Rhabditida</taxon>
        <taxon>Rhabditina</taxon>
        <taxon>Rhabditomorpha</taxon>
        <taxon>Strongyloidea</taxon>
        <taxon>Ancylostomatidae</taxon>
        <taxon>Ancylostomatinae</taxon>
        <taxon>Ancylostoma</taxon>
    </lineage>
</organism>
<feature type="compositionally biased region" description="Polar residues" evidence="2">
    <location>
        <begin position="286"/>
        <end position="298"/>
    </location>
</feature>
<feature type="compositionally biased region" description="Polar residues" evidence="2">
    <location>
        <begin position="242"/>
        <end position="251"/>
    </location>
</feature>
<dbReference type="Proteomes" id="UP000024635">
    <property type="component" value="Unassembled WGS sequence"/>
</dbReference>
<dbReference type="SUPFAM" id="SSF47370">
    <property type="entry name" value="Bromodomain"/>
    <property type="match status" value="1"/>
</dbReference>
<feature type="region of interest" description="Disordered" evidence="2">
    <location>
        <begin position="191"/>
        <end position="271"/>
    </location>
</feature>
<feature type="compositionally biased region" description="Acidic residues" evidence="2">
    <location>
        <begin position="350"/>
        <end position="373"/>
    </location>
</feature>
<evidence type="ECO:0000313" key="4">
    <source>
        <dbReference type="EMBL" id="EYC02599.1"/>
    </source>
</evidence>
<dbReference type="AlphaFoldDB" id="A0A016TI44"/>
<evidence type="ECO:0000313" key="5">
    <source>
        <dbReference type="Proteomes" id="UP000024635"/>
    </source>
</evidence>
<evidence type="ECO:0000259" key="3">
    <source>
        <dbReference type="Pfam" id="PF00439"/>
    </source>
</evidence>